<name>A0A8S5V073_9CAUD</name>
<keyword evidence="3" id="KW-0808">Transferase</keyword>
<dbReference type="PANTHER" id="PTHR30349">
    <property type="entry name" value="PHAGE INTEGRASE-RELATED"/>
    <property type="match status" value="1"/>
</dbReference>
<feature type="region of interest" description="Disordered" evidence="10">
    <location>
        <begin position="221"/>
        <end position="243"/>
    </location>
</feature>
<evidence type="ECO:0000256" key="8">
    <source>
        <dbReference type="ARBA" id="ARBA00023195"/>
    </source>
</evidence>
<dbReference type="GO" id="GO:0016787">
    <property type="term" value="F:hydrolase activity"/>
    <property type="evidence" value="ECO:0007669"/>
    <property type="project" value="UniProtKB-KW"/>
</dbReference>
<dbReference type="Gene3D" id="1.10.443.10">
    <property type="entry name" value="Intergrase catalytic core"/>
    <property type="match status" value="1"/>
</dbReference>
<reference evidence="13" key="1">
    <citation type="journal article" date="2021" name="Proc. Natl. Acad. Sci. U.S.A.">
        <title>A Catalog of Tens of Thousands of Viruses from Human Metagenomes Reveals Hidden Associations with Chronic Diseases.</title>
        <authorList>
            <person name="Tisza M.J."/>
            <person name="Buck C.B."/>
        </authorList>
    </citation>
    <scope>NUCLEOTIDE SEQUENCE</scope>
    <source>
        <strain evidence="13">CtBeL15</strain>
    </source>
</reference>
<evidence type="ECO:0000256" key="4">
    <source>
        <dbReference type="ARBA" id="ARBA00022801"/>
    </source>
</evidence>
<dbReference type="EMBL" id="BK016176">
    <property type="protein sequence ID" value="DAG00027.1"/>
    <property type="molecule type" value="Genomic_DNA"/>
</dbReference>
<dbReference type="GO" id="GO:0003677">
    <property type="term" value="F:DNA binding"/>
    <property type="evidence" value="ECO:0007669"/>
    <property type="project" value="UniProtKB-UniRule"/>
</dbReference>
<comment type="similarity">
    <text evidence="1">Belongs to the 'phage' integrase family.</text>
</comment>
<evidence type="ECO:0000313" key="13">
    <source>
        <dbReference type="EMBL" id="DAG00027.1"/>
    </source>
</evidence>
<evidence type="ECO:0000256" key="7">
    <source>
        <dbReference type="ARBA" id="ARBA00023172"/>
    </source>
</evidence>
<keyword evidence="7" id="KW-0233">DNA recombination</keyword>
<feature type="domain" description="Core-binding (CB)" evidence="12">
    <location>
        <begin position="9"/>
        <end position="93"/>
    </location>
</feature>
<dbReference type="GO" id="GO:0044826">
    <property type="term" value="P:viral genome integration into host DNA"/>
    <property type="evidence" value="ECO:0007669"/>
    <property type="project" value="UniProtKB-KW"/>
</dbReference>
<dbReference type="CDD" id="cd00397">
    <property type="entry name" value="DNA_BRE_C"/>
    <property type="match status" value="1"/>
</dbReference>
<evidence type="ECO:0000259" key="12">
    <source>
        <dbReference type="PROSITE" id="PS51900"/>
    </source>
</evidence>
<evidence type="ECO:0000256" key="10">
    <source>
        <dbReference type="SAM" id="MobiDB-lite"/>
    </source>
</evidence>
<feature type="domain" description="Tyr recombinase" evidence="11">
    <location>
        <begin position="120"/>
        <end position="324"/>
    </location>
</feature>
<dbReference type="InterPro" id="IPR011010">
    <property type="entry name" value="DNA_brk_join_enz"/>
</dbReference>
<keyword evidence="8" id="KW-1160">Virus entry into host cell</keyword>
<dbReference type="InterPro" id="IPR010998">
    <property type="entry name" value="Integrase_recombinase_N"/>
</dbReference>
<dbReference type="Pfam" id="PF00589">
    <property type="entry name" value="Phage_integrase"/>
    <property type="match status" value="1"/>
</dbReference>
<evidence type="ECO:0000259" key="11">
    <source>
        <dbReference type="PROSITE" id="PS51898"/>
    </source>
</evidence>
<dbReference type="InterPro" id="IPR013762">
    <property type="entry name" value="Integrase-like_cat_sf"/>
</dbReference>
<dbReference type="GO" id="GO:0006310">
    <property type="term" value="P:DNA recombination"/>
    <property type="evidence" value="ECO:0007669"/>
    <property type="project" value="UniProtKB-KW"/>
</dbReference>
<accession>A0A8S5V073</accession>
<dbReference type="PANTHER" id="PTHR30349:SF41">
    <property type="entry name" value="INTEGRASE_RECOMBINASE PROTEIN MJ0367-RELATED"/>
    <property type="match status" value="1"/>
</dbReference>
<dbReference type="Pfam" id="PF02899">
    <property type="entry name" value="Phage_int_SAM_1"/>
    <property type="match status" value="1"/>
</dbReference>
<dbReference type="GO" id="GO:0016740">
    <property type="term" value="F:transferase activity"/>
    <property type="evidence" value="ECO:0007669"/>
    <property type="project" value="UniProtKB-KW"/>
</dbReference>
<dbReference type="PROSITE" id="PS51900">
    <property type="entry name" value="CB"/>
    <property type="match status" value="1"/>
</dbReference>
<keyword evidence="5" id="KW-0229">DNA integration</keyword>
<evidence type="ECO:0000256" key="6">
    <source>
        <dbReference type="ARBA" id="ARBA00023125"/>
    </source>
</evidence>
<dbReference type="SUPFAM" id="SSF56349">
    <property type="entry name" value="DNA breaking-rejoining enzymes"/>
    <property type="match status" value="1"/>
</dbReference>
<dbReference type="Gene3D" id="1.10.150.130">
    <property type="match status" value="1"/>
</dbReference>
<evidence type="ECO:0000256" key="5">
    <source>
        <dbReference type="ARBA" id="ARBA00022908"/>
    </source>
</evidence>
<evidence type="ECO:0000256" key="2">
    <source>
        <dbReference type="ARBA" id="ARBA00016082"/>
    </source>
</evidence>
<evidence type="ECO:0000256" key="3">
    <source>
        <dbReference type="ARBA" id="ARBA00022679"/>
    </source>
</evidence>
<dbReference type="InterPro" id="IPR044068">
    <property type="entry name" value="CB"/>
</dbReference>
<keyword evidence="6 9" id="KW-0238">DNA-binding</keyword>
<dbReference type="GO" id="GO:0015074">
    <property type="term" value="P:DNA integration"/>
    <property type="evidence" value="ECO:0007669"/>
    <property type="project" value="UniProtKB-KW"/>
</dbReference>
<dbReference type="PROSITE" id="PS51898">
    <property type="entry name" value="TYR_RECOMBINASE"/>
    <property type="match status" value="1"/>
</dbReference>
<proteinExistence type="inferred from homology"/>
<dbReference type="InterPro" id="IPR004107">
    <property type="entry name" value="Integrase_SAM-like_N"/>
</dbReference>
<dbReference type="InterPro" id="IPR050090">
    <property type="entry name" value="Tyrosine_recombinase_XerCD"/>
</dbReference>
<dbReference type="GO" id="GO:0075713">
    <property type="term" value="P:establishment of integrated proviral latency"/>
    <property type="evidence" value="ECO:0007669"/>
    <property type="project" value="UniProtKB-KW"/>
</dbReference>
<evidence type="ECO:0000256" key="9">
    <source>
        <dbReference type="PROSITE-ProRule" id="PRU01248"/>
    </source>
</evidence>
<evidence type="ECO:0000256" key="1">
    <source>
        <dbReference type="ARBA" id="ARBA00008857"/>
    </source>
</evidence>
<protein>
    <recommendedName>
        <fullName evidence="2">Integrase</fullName>
    </recommendedName>
</protein>
<dbReference type="InterPro" id="IPR002104">
    <property type="entry name" value="Integrase_catalytic"/>
</dbReference>
<organism evidence="13">
    <name type="scientific">Siphoviridae sp. ctBeL15</name>
    <dbReference type="NCBI Taxonomy" id="2825374"/>
    <lineage>
        <taxon>Viruses</taxon>
        <taxon>Duplodnaviria</taxon>
        <taxon>Heunggongvirae</taxon>
        <taxon>Uroviricota</taxon>
        <taxon>Caudoviricetes</taxon>
    </lineage>
</organism>
<keyword evidence="4" id="KW-0378">Hydrolase</keyword>
<sequence>MPRSSAAERKLCAATDSYIKNCAATGASPRTVEAYTATLENFVNFFIESKENYSDPSYATILLWRDNLIDSGCSTYTVALYVNRLRTFFDYASDPECGGWYDHNPVSRRLTPDTRKTARRPYDVLLTDQQVMTLWRNDKPATAKAKTWPRNYAIVIMLLTTELRNAELLDLTPADLHWEDGELSVESGKGSKFRRIEFPDIAQSAVRIYLASGIRPKDLPDTAPLFGNTAPKGSFGPRTGDESREWQRGSRQWLSTLVESHVRAVTGVPDIRSHDLRHVGARIDLNAGMKQEELQSKLGHTNPNVTQRYSGRLLSRTGKRSAALVLEARERQADINANILAGSVQNA</sequence>
<keyword evidence="8" id="KW-1179">Viral genome integration</keyword>